<name>A0A5J4PLL0_9ZZZZ</name>
<sequence length="92" mass="9926">MAAIMPFILVLGFLSQMREVEVSYGLIAAYGAQRWHIQTASDAGVSLFGDAGSPLVMTRLAHLDIKTGITNYLTDIAKQQEAICLTMHGNNG</sequence>
<dbReference type="EMBL" id="SNRY01007794">
    <property type="protein sequence ID" value="KAA6309738.1"/>
    <property type="molecule type" value="Genomic_DNA"/>
</dbReference>
<gene>
    <name evidence="1" type="ORF">EZS27_038832</name>
</gene>
<reference evidence="1" key="1">
    <citation type="submission" date="2019-03" db="EMBL/GenBank/DDBJ databases">
        <title>Single cell metagenomics reveals metabolic interactions within the superorganism composed of flagellate Streblomastix strix and complex community of Bacteroidetes bacteria on its surface.</title>
        <authorList>
            <person name="Treitli S.C."/>
            <person name="Kolisko M."/>
            <person name="Husnik F."/>
            <person name="Keeling P."/>
            <person name="Hampl V."/>
        </authorList>
    </citation>
    <scope>NUCLEOTIDE SEQUENCE</scope>
    <source>
        <strain evidence="1">STM</strain>
    </source>
</reference>
<protein>
    <submittedName>
        <fullName evidence="1">Uncharacterized protein</fullName>
    </submittedName>
</protein>
<proteinExistence type="predicted"/>
<organism evidence="1">
    <name type="scientific">termite gut metagenome</name>
    <dbReference type="NCBI Taxonomy" id="433724"/>
    <lineage>
        <taxon>unclassified sequences</taxon>
        <taxon>metagenomes</taxon>
        <taxon>organismal metagenomes</taxon>
    </lineage>
</organism>
<comment type="caution">
    <text evidence="1">The sequence shown here is derived from an EMBL/GenBank/DDBJ whole genome shotgun (WGS) entry which is preliminary data.</text>
</comment>
<dbReference type="AlphaFoldDB" id="A0A5J4PLL0"/>
<evidence type="ECO:0000313" key="1">
    <source>
        <dbReference type="EMBL" id="KAA6309738.1"/>
    </source>
</evidence>
<accession>A0A5J4PLL0</accession>